<accession>A0AA86PQZ9</accession>
<dbReference type="EMBL" id="CATOUU010000669">
    <property type="protein sequence ID" value="CAI9939920.1"/>
    <property type="molecule type" value="Genomic_DNA"/>
</dbReference>
<comment type="caution">
    <text evidence="1">The sequence shown here is derived from an EMBL/GenBank/DDBJ whole genome shotgun (WGS) entry which is preliminary data.</text>
</comment>
<dbReference type="EMBL" id="CAXDID020000184">
    <property type="protein sequence ID" value="CAL6050303.1"/>
    <property type="molecule type" value="Genomic_DNA"/>
</dbReference>
<proteinExistence type="predicted"/>
<reference evidence="2 3" key="2">
    <citation type="submission" date="2024-07" db="EMBL/GenBank/DDBJ databases">
        <authorList>
            <person name="Akdeniz Z."/>
        </authorList>
    </citation>
    <scope>NUCLEOTIDE SEQUENCE [LARGE SCALE GENOMIC DNA]</scope>
</reference>
<protein>
    <submittedName>
        <fullName evidence="2">Hypothetical_protein</fullName>
    </submittedName>
</protein>
<evidence type="ECO:0000313" key="3">
    <source>
        <dbReference type="Proteomes" id="UP001642409"/>
    </source>
</evidence>
<reference evidence="1" key="1">
    <citation type="submission" date="2023-06" db="EMBL/GenBank/DDBJ databases">
        <authorList>
            <person name="Kurt Z."/>
        </authorList>
    </citation>
    <scope>NUCLEOTIDE SEQUENCE</scope>
</reference>
<dbReference type="Proteomes" id="UP001642409">
    <property type="component" value="Unassembled WGS sequence"/>
</dbReference>
<keyword evidence="3" id="KW-1185">Reference proteome</keyword>
<evidence type="ECO:0000313" key="2">
    <source>
        <dbReference type="EMBL" id="CAL6050303.1"/>
    </source>
</evidence>
<name>A0AA86PQZ9_9EUKA</name>
<dbReference type="AlphaFoldDB" id="A0AA86PQZ9"/>
<gene>
    <name evidence="1" type="ORF">HINF_LOCUS27565</name>
    <name evidence="2" type="ORF">HINF_LOCUS43822</name>
</gene>
<organism evidence="1">
    <name type="scientific">Hexamita inflata</name>
    <dbReference type="NCBI Taxonomy" id="28002"/>
    <lineage>
        <taxon>Eukaryota</taxon>
        <taxon>Metamonada</taxon>
        <taxon>Diplomonadida</taxon>
        <taxon>Hexamitidae</taxon>
        <taxon>Hexamitinae</taxon>
        <taxon>Hexamita</taxon>
    </lineage>
</organism>
<sequence length="359" mass="40334">MVSLFSVCVENTSRFGSSQFIAILTQPETLTCADICSNLTFVTYGLCQQQPNFSILLQNATVICKYPFIYSASFNSCECDYGYFLNLSYCINIVQQFSMTQKNATNLEISLRTDIQRTEIELKSTLFDLELLIVSNISVLAYNMDKNNELINENIISVNETIYKNVNELITQNANIFSTLTNLIENQHIISNNYLSNVNTTLKNQLNAQSALMADNQLNIKNNFTAIMNTMATQSYLKTVYDSIIGTVSTQTYLTSVYNNIMTAVNAISQAQNPCKTWIGSINENGLCKCSYKGDNKYCPNFNSCCEFILTRVGYYQQYRHDIACANGIFQSGQTNQVEADSYVNANNICGGAKYYTNL</sequence>
<evidence type="ECO:0000313" key="1">
    <source>
        <dbReference type="EMBL" id="CAI9939920.1"/>
    </source>
</evidence>